<protein>
    <recommendedName>
        <fullName evidence="3">ATP-grasp domain-containing protein</fullName>
    </recommendedName>
</protein>
<evidence type="ECO:0000313" key="2">
    <source>
        <dbReference type="Proteomes" id="UP000092024"/>
    </source>
</evidence>
<reference evidence="1 2" key="1">
    <citation type="submission" date="2016-05" db="EMBL/GenBank/DDBJ databases">
        <title>Paenibacillus oryzae. sp. nov., isolated from the rice root.</title>
        <authorList>
            <person name="Zhang J."/>
            <person name="Zhang X."/>
        </authorList>
    </citation>
    <scope>NUCLEOTIDE SEQUENCE [LARGE SCALE GENOMIC DNA]</scope>
    <source>
        <strain evidence="1 2">1DrF-4</strain>
    </source>
</reference>
<comment type="caution">
    <text evidence="1">The sequence shown here is derived from an EMBL/GenBank/DDBJ whole genome shotgun (WGS) entry which is preliminary data.</text>
</comment>
<organism evidence="1 2">
    <name type="scientific">Paenibacillus oryzae</name>
    <dbReference type="NCBI Taxonomy" id="1844972"/>
    <lineage>
        <taxon>Bacteria</taxon>
        <taxon>Bacillati</taxon>
        <taxon>Bacillota</taxon>
        <taxon>Bacilli</taxon>
        <taxon>Bacillales</taxon>
        <taxon>Paenibacillaceae</taxon>
        <taxon>Paenibacillus</taxon>
    </lineage>
</organism>
<accession>A0A1A5YFL1</accession>
<keyword evidence="2" id="KW-1185">Reference proteome</keyword>
<dbReference type="SUPFAM" id="SSF56059">
    <property type="entry name" value="Glutathione synthetase ATP-binding domain-like"/>
    <property type="match status" value="1"/>
</dbReference>
<dbReference type="Proteomes" id="UP000092024">
    <property type="component" value="Unassembled WGS sequence"/>
</dbReference>
<dbReference type="STRING" id="1844972.A7K91_12780"/>
<evidence type="ECO:0008006" key="3">
    <source>
        <dbReference type="Google" id="ProtNLM"/>
    </source>
</evidence>
<dbReference type="EMBL" id="LYPA01000065">
    <property type="protein sequence ID" value="OBR64373.1"/>
    <property type="molecule type" value="Genomic_DNA"/>
</dbReference>
<sequence length="260" mass="28937">MSVKRYASTTIRGKQKVCRYMRGDSRVRSLVPHTMSFSKEHLFSMMERHPVLYIKPDIGSLGIGIFRLKRGKGGGYRLKEIVGKTQKSRRFTQLSDVYQAIVSARRSRLIIQQGIPLSKVGGRAYDIRAMVQRKPDGPWVCTGFMVKIAGSGKIVTNYYQGGKIVSLGSLHEQLGLTEEAGASRKAKLTSAALDIARCLSKRRSGMSELGIDFAFDSGGKLWVLEVNSNHPQFHPLRSIDPGAYQKMKSFAASYGRFNAK</sequence>
<dbReference type="AlphaFoldDB" id="A0A1A5YFL1"/>
<dbReference type="Gene3D" id="3.30.470.20">
    <property type="entry name" value="ATP-grasp fold, B domain"/>
    <property type="match status" value="1"/>
</dbReference>
<gene>
    <name evidence="1" type="ORF">A7K91_12780</name>
</gene>
<dbReference type="InterPro" id="IPR026838">
    <property type="entry name" value="YheC/D"/>
</dbReference>
<evidence type="ECO:0000313" key="1">
    <source>
        <dbReference type="EMBL" id="OBR64373.1"/>
    </source>
</evidence>
<name>A0A1A5YFL1_9BACL</name>
<dbReference type="OrthoDB" id="7869153at2"/>
<proteinExistence type="predicted"/>
<dbReference type="Pfam" id="PF14398">
    <property type="entry name" value="ATPgrasp_YheCD"/>
    <property type="match status" value="1"/>
</dbReference>